<dbReference type="SUPFAM" id="SSF51735">
    <property type="entry name" value="NAD(P)-binding Rossmann-fold domains"/>
    <property type="match status" value="1"/>
</dbReference>
<sequence>MDLWKGGKSVVVVTGATGVLGHAFSLQIARLVTPGSHLVLSSRSSENLCNLKDAILRINQDVQVSTLEWDLNNPDFRQYEDELQSVTNTQRNFAGQPIRLRSVNSFHSAVLIHCAAEIGDYSKTVQQIGADLEPLKNILNVNVVSLLAVSTAFLNTFGGGKAAMYKAIVNLTAPCAENAYASFGHDAISKAAKKMALDVLSKERPDVKAGSAFQPCCGGITGFLCNTRSEPRCGGDILKDFLFESGAVIGTNDVPVANGHRSVLANGI</sequence>
<dbReference type="InterPro" id="IPR036291">
    <property type="entry name" value="NAD(P)-bd_dom_sf"/>
</dbReference>
<reference evidence="3" key="1">
    <citation type="submission" date="2022-01" db="EMBL/GenBank/DDBJ databases">
        <title>Genome Sequence Resource for Two Populations of Ditylenchus destructor, the Migratory Endoparasitic Phytonematode.</title>
        <authorList>
            <person name="Zhang H."/>
            <person name="Lin R."/>
            <person name="Xie B."/>
        </authorList>
    </citation>
    <scope>NUCLEOTIDE SEQUENCE</scope>
    <source>
        <strain evidence="3">BazhouSP</strain>
    </source>
</reference>
<protein>
    <submittedName>
        <fullName evidence="3">Sepiapterin reductase</fullName>
    </submittedName>
</protein>
<dbReference type="EMBL" id="JAKKPZ010000173">
    <property type="protein sequence ID" value="KAI1699627.1"/>
    <property type="molecule type" value="Genomic_DNA"/>
</dbReference>
<accession>A0AAD4MLS8</accession>
<evidence type="ECO:0000313" key="4">
    <source>
        <dbReference type="Proteomes" id="UP001201812"/>
    </source>
</evidence>
<keyword evidence="4" id="KW-1185">Reference proteome</keyword>
<keyword evidence="1" id="KW-0521">NADP</keyword>
<organism evidence="3 4">
    <name type="scientific">Ditylenchus destructor</name>
    <dbReference type="NCBI Taxonomy" id="166010"/>
    <lineage>
        <taxon>Eukaryota</taxon>
        <taxon>Metazoa</taxon>
        <taxon>Ecdysozoa</taxon>
        <taxon>Nematoda</taxon>
        <taxon>Chromadorea</taxon>
        <taxon>Rhabditida</taxon>
        <taxon>Tylenchina</taxon>
        <taxon>Tylenchomorpha</taxon>
        <taxon>Sphaerularioidea</taxon>
        <taxon>Anguinidae</taxon>
        <taxon>Anguininae</taxon>
        <taxon>Ditylenchus</taxon>
    </lineage>
</organism>
<dbReference type="GO" id="GO:0006729">
    <property type="term" value="P:tetrahydrobiopterin biosynthetic process"/>
    <property type="evidence" value="ECO:0007669"/>
    <property type="project" value="TreeGrafter"/>
</dbReference>
<proteinExistence type="predicted"/>
<dbReference type="PANTHER" id="PTHR44085:SF2">
    <property type="entry name" value="SEPIAPTERIN REDUCTASE"/>
    <property type="match status" value="1"/>
</dbReference>
<name>A0AAD4MLS8_9BILA</name>
<dbReference type="Gene3D" id="3.40.50.720">
    <property type="entry name" value="NAD(P)-binding Rossmann-like Domain"/>
    <property type="match status" value="1"/>
</dbReference>
<dbReference type="PANTHER" id="PTHR44085">
    <property type="entry name" value="SEPIAPTERIN REDUCTASE"/>
    <property type="match status" value="1"/>
</dbReference>
<dbReference type="InterPro" id="IPR051721">
    <property type="entry name" value="Biopterin_syn/organic_redct"/>
</dbReference>
<dbReference type="AlphaFoldDB" id="A0AAD4MLS8"/>
<gene>
    <name evidence="3" type="ORF">DdX_17226</name>
</gene>
<dbReference type="Proteomes" id="UP001201812">
    <property type="component" value="Unassembled WGS sequence"/>
</dbReference>
<comment type="caution">
    <text evidence="3">The sequence shown here is derived from an EMBL/GenBank/DDBJ whole genome shotgun (WGS) entry which is preliminary data.</text>
</comment>
<evidence type="ECO:0000313" key="3">
    <source>
        <dbReference type="EMBL" id="KAI1699627.1"/>
    </source>
</evidence>
<dbReference type="GO" id="GO:0004757">
    <property type="term" value="F:sepiapterin reductase (NADP+) activity"/>
    <property type="evidence" value="ECO:0007669"/>
    <property type="project" value="TreeGrafter"/>
</dbReference>
<evidence type="ECO:0000256" key="1">
    <source>
        <dbReference type="ARBA" id="ARBA00022857"/>
    </source>
</evidence>
<keyword evidence="2" id="KW-0560">Oxidoreductase</keyword>
<evidence type="ECO:0000256" key="2">
    <source>
        <dbReference type="ARBA" id="ARBA00023002"/>
    </source>
</evidence>